<dbReference type="PANTHER" id="PTHR23099:SF0">
    <property type="entry name" value="GERM CELL NUCLEAR ACIDIC PROTEIN"/>
    <property type="match status" value="1"/>
</dbReference>
<evidence type="ECO:0000313" key="4">
    <source>
        <dbReference type="RefSeq" id="XP_016939435.2"/>
    </source>
</evidence>
<proteinExistence type="predicted"/>
<organism evidence="3 4">
    <name type="scientific">Drosophila suzukii</name>
    <name type="common">Spotted-wing drosophila fruit fly</name>
    <dbReference type="NCBI Taxonomy" id="28584"/>
    <lineage>
        <taxon>Eukaryota</taxon>
        <taxon>Metazoa</taxon>
        <taxon>Ecdysozoa</taxon>
        <taxon>Arthropoda</taxon>
        <taxon>Hexapoda</taxon>
        <taxon>Insecta</taxon>
        <taxon>Pterygota</taxon>
        <taxon>Neoptera</taxon>
        <taxon>Endopterygota</taxon>
        <taxon>Diptera</taxon>
        <taxon>Brachycera</taxon>
        <taxon>Muscomorpha</taxon>
        <taxon>Ephydroidea</taxon>
        <taxon>Drosophilidae</taxon>
        <taxon>Drosophila</taxon>
        <taxon>Sophophora</taxon>
    </lineage>
</organism>
<feature type="region of interest" description="Disordered" evidence="1">
    <location>
        <begin position="465"/>
        <end position="635"/>
    </location>
</feature>
<dbReference type="InterPro" id="IPR035240">
    <property type="entry name" value="SprT_Zn_ribbon"/>
</dbReference>
<name>A0AB39ZN65_DROSZ</name>
<feature type="compositionally biased region" description="Polar residues" evidence="1">
    <location>
        <begin position="419"/>
        <end position="435"/>
    </location>
</feature>
<dbReference type="GeneID" id="108016999"/>
<feature type="compositionally biased region" description="Basic and acidic residues" evidence="1">
    <location>
        <begin position="408"/>
        <end position="418"/>
    </location>
</feature>
<feature type="compositionally biased region" description="Basic and acidic residues" evidence="1">
    <location>
        <begin position="293"/>
        <end position="303"/>
    </location>
</feature>
<feature type="compositionally biased region" description="Basic and acidic residues" evidence="1">
    <location>
        <begin position="556"/>
        <end position="568"/>
    </location>
</feature>
<feature type="region of interest" description="Disordered" evidence="1">
    <location>
        <begin position="737"/>
        <end position="770"/>
    </location>
</feature>
<dbReference type="SMART" id="SM00731">
    <property type="entry name" value="SprT"/>
    <property type="match status" value="1"/>
</dbReference>
<dbReference type="Proteomes" id="UP001652628">
    <property type="component" value="Chromosome X"/>
</dbReference>
<feature type="region of interest" description="Disordered" evidence="1">
    <location>
        <begin position="197"/>
        <end position="443"/>
    </location>
</feature>
<protein>
    <submittedName>
        <fullName evidence="4">Germ cell nuclear acidic protein</fullName>
    </submittedName>
</protein>
<dbReference type="GO" id="GO:0005634">
    <property type="term" value="C:nucleus"/>
    <property type="evidence" value="ECO:0007669"/>
    <property type="project" value="TreeGrafter"/>
</dbReference>
<feature type="compositionally biased region" description="Polar residues" evidence="1">
    <location>
        <begin position="522"/>
        <end position="531"/>
    </location>
</feature>
<feature type="region of interest" description="Disordered" evidence="1">
    <location>
        <begin position="133"/>
        <end position="175"/>
    </location>
</feature>
<feature type="region of interest" description="Disordered" evidence="1">
    <location>
        <begin position="32"/>
        <end position="78"/>
    </location>
</feature>
<feature type="domain" description="SprT-like" evidence="2">
    <location>
        <begin position="806"/>
        <end position="958"/>
    </location>
</feature>
<feature type="compositionally biased region" description="Basic and acidic residues" evidence="1">
    <location>
        <begin position="266"/>
        <end position="276"/>
    </location>
</feature>
<feature type="compositionally biased region" description="Low complexity" evidence="1">
    <location>
        <begin position="737"/>
        <end position="755"/>
    </location>
</feature>
<keyword evidence="3" id="KW-1185">Reference proteome</keyword>
<evidence type="ECO:0000259" key="2">
    <source>
        <dbReference type="SMART" id="SM00731"/>
    </source>
</evidence>
<dbReference type="GO" id="GO:0006974">
    <property type="term" value="P:DNA damage response"/>
    <property type="evidence" value="ECO:0007669"/>
    <property type="project" value="UniProtKB-ARBA"/>
</dbReference>
<dbReference type="AlphaFoldDB" id="A0AB39ZN65"/>
<feature type="compositionally biased region" description="Low complexity" evidence="1">
    <location>
        <begin position="481"/>
        <end position="492"/>
    </location>
</feature>
<reference evidence="4" key="1">
    <citation type="submission" date="2025-08" db="UniProtKB">
        <authorList>
            <consortium name="RefSeq"/>
        </authorList>
    </citation>
    <scope>IDENTIFICATION</scope>
</reference>
<dbReference type="InterPro" id="IPR006640">
    <property type="entry name" value="SprT-like_domain"/>
</dbReference>
<feature type="compositionally biased region" description="Basic and acidic residues" evidence="1">
    <location>
        <begin position="51"/>
        <end position="61"/>
    </location>
</feature>
<evidence type="ECO:0000256" key="1">
    <source>
        <dbReference type="SAM" id="MobiDB-lite"/>
    </source>
</evidence>
<dbReference type="PANTHER" id="PTHR23099">
    <property type="entry name" value="TRANSCRIPTIONAL REGULATOR"/>
    <property type="match status" value="1"/>
</dbReference>
<dbReference type="Pfam" id="PF10263">
    <property type="entry name" value="SprT-like"/>
    <property type="match status" value="1"/>
</dbReference>
<dbReference type="Pfam" id="PF17283">
    <property type="entry name" value="Zn_ribbon_SprT"/>
    <property type="match status" value="1"/>
</dbReference>
<evidence type="ECO:0000313" key="3">
    <source>
        <dbReference type="Proteomes" id="UP001652628"/>
    </source>
</evidence>
<gene>
    <name evidence="4" type="primary">Gcna</name>
</gene>
<dbReference type="CTD" id="93953"/>
<accession>A0AB39ZN65</accession>
<feature type="compositionally biased region" description="Low complexity" evidence="1">
    <location>
        <begin position="365"/>
        <end position="379"/>
    </location>
</feature>
<dbReference type="RefSeq" id="XP_016939435.2">
    <property type="nucleotide sequence ID" value="XM_017083946.4"/>
</dbReference>
<feature type="compositionally biased region" description="Polar residues" evidence="1">
    <location>
        <begin position="205"/>
        <end position="216"/>
    </location>
</feature>
<sequence>MADHKYRLFNAVDPSKVKVPFNQKFANLTLSSHKKRQQVSLVPKEQPAKINTREKNHHTADPMRGNLGAPSGGENMEDAHHDLDGSDYMDALQLSCSQDVGDVEHLSTGISNLTVQEPQQPPKQDISICISSTTEEEDGGASCITISDSSEDEDEPLPPDSMAVSDRTADQEVIPPPMLSTDKVQRIEAFLRDVSIERREMEQNGPLTPSPISCTKRQSRIAEADTESMSPPDEDWQPPVTRPIDSSKRLADNETQVDTICSADMTRLDSSKRLADDETEANTLGSADLEPTDSSKRLAHNDTELNTLGSDSSSSHNSTLHEEQPVPEESIEIPETSSEGELTPQKPSSGSSTSDEDELGSVQVSSINISAKINIKISIPTMGSSSAEDEDDQYPSPRATKSLPSSEEVQHQEQRQLQRDPQNSLHQKSMLSTGDASEDEQFLTHAEKLLNQLYGKSWQTPDVIRTLKRSSGSGGKTAPLKPRNTPATAATTAKKKKPRPPPVRPDESVLGDFSIFTRPLRATQTPLNSTRLPPVRAVQTERRPRTQKPVTRPRTNHVDEDRWRKLIDSDSGTDASDDEDADATFSESGSDSDSDSGKQGKQKGGDITYLDLTKDEVEVISNPDEDTQSPKTHRRLDDILRSCRASVKAKLPATPAPQAITRRQLFTPNAGFEDEIEARAIVDKALDLDMLDEVENDYLPGTPVHKRLQEVKKKLGIGQQVQTTPQQSPILKLLTPQTAPPKAFAPPKTTAPPKSTARKPKKQKELPPTLTSGKCSFLKSLEGQVSRDRADNEAFFYRENFAKNKDQLAQHLYKMFNAQVFNNELDVPITWSKLLRNTAGRCMNKRKLNQRSSVVELSVKVLTTADRLRCTLIHELCHAAAWVFNGEGGHGRVWKMWAQRANDKFPDLPQIKVCHSYNIEFKYTYKCLSCDKSSHAHSRSRKVEDLRCRICRGPITLFLNKKDKQGNTVSTPAGEAKGFAKFVKDNFQKHKRENLTAAQVMRILSVEYAKQKGQPAGETAASIASQVETLTLDD</sequence>